<proteinExistence type="predicted"/>
<accession>A0A090Y9S2</accession>
<sequence length="129" mass="15076">MKWGIEAIKNTEVNGTDIYKNLNIGEGYQSTSWTYLSLSYLQDFFESSGLSRDTILELLPISFKGIIWNFLEDEDVEFIRALTNPKRCLEILEEFSLMEAAVTYEPSMEFKLGWLKERWEKGYYVFANG</sequence>
<dbReference type="EMBL" id="JMQC01000011">
    <property type="protein sequence ID" value="KFM95229.1"/>
    <property type="molecule type" value="Genomic_DNA"/>
</dbReference>
<comment type="caution">
    <text evidence="1">The sequence shown here is derived from an EMBL/GenBank/DDBJ whole genome shotgun (WGS) entry which is preliminary data.</text>
</comment>
<evidence type="ECO:0000313" key="1">
    <source>
        <dbReference type="EMBL" id="KFM95229.1"/>
    </source>
</evidence>
<dbReference type="PATRIC" id="fig|1405.8.peg.6075"/>
<dbReference type="AlphaFoldDB" id="A0A090Y9S2"/>
<keyword evidence="4" id="KW-1185">Reference proteome</keyword>
<name>A0A090Y9S2_9BACI</name>
<evidence type="ECO:0000313" key="3">
    <source>
        <dbReference type="Proteomes" id="UP000029389"/>
    </source>
</evidence>
<dbReference type="RefSeq" id="WP_042985103.1">
    <property type="nucleotide sequence ID" value="NZ_JMQC01000011.1"/>
</dbReference>
<dbReference type="Proteomes" id="UP000264294">
    <property type="component" value="Unassembled WGS sequence"/>
</dbReference>
<protein>
    <submittedName>
        <fullName evidence="1">Uncharacterized protein</fullName>
    </submittedName>
</protein>
<dbReference type="Proteomes" id="UP000029389">
    <property type="component" value="Unassembled WGS sequence"/>
</dbReference>
<evidence type="ECO:0000313" key="4">
    <source>
        <dbReference type="Proteomes" id="UP000264294"/>
    </source>
</evidence>
<dbReference type="EMBL" id="QVOD01000063">
    <property type="protein sequence ID" value="RFT62685.1"/>
    <property type="molecule type" value="Genomic_DNA"/>
</dbReference>
<gene>
    <name evidence="2" type="ORF">D0U04_27455</name>
    <name evidence="1" type="ORF">DJ93_5883</name>
</gene>
<reference evidence="1 3" key="1">
    <citation type="submission" date="2014-04" db="EMBL/GenBank/DDBJ databases">
        <authorList>
            <person name="Bishop-Lilly K.A."/>
            <person name="Broomall S.M."/>
            <person name="Chain P.S."/>
            <person name="Chertkov O."/>
            <person name="Coyne S.R."/>
            <person name="Daligault H.E."/>
            <person name="Davenport K.W."/>
            <person name="Erkkila T."/>
            <person name="Frey K.G."/>
            <person name="Gibbons H.S."/>
            <person name="Gu W."/>
            <person name="Jaissle J."/>
            <person name="Johnson S.L."/>
            <person name="Koroleva G.I."/>
            <person name="Ladner J.T."/>
            <person name="Lo C.-C."/>
            <person name="Minogue T.D."/>
            <person name="Munk C."/>
            <person name="Palacios G.F."/>
            <person name="Redden C.L."/>
            <person name="Rosenzweig C.N."/>
            <person name="Scholz M.B."/>
            <person name="Teshima H."/>
            <person name="Xu Y."/>
        </authorList>
    </citation>
    <scope>NUCLEOTIDE SEQUENCE [LARGE SCALE GENOMIC DNA]</scope>
    <source>
        <strain evidence="1 3">BHP</strain>
    </source>
</reference>
<evidence type="ECO:0000313" key="2">
    <source>
        <dbReference type="EMBL" id="RFT62685.1"/>
    </source>
</evidence>
<organism evidence="1 3">
    <name type="scientific">Bacillus clarus</name>
    <dbReference type="NCBI Taxonomy" id="2338372"/>
    <lineage>
        <taxon>Bacteria</taxon>
        <taxon>Bacillati</taxon>
        <taxon>Bacillota</taxon>
        <taxon>Bacilli</taxon>
        <taxon>Bacillales</taxon>
        <taxon>Bacillaceae</taxon>
        <taxon>Bacillus</taxon>
        <taxon>Bacillus cereus group</taxon>
    </lineage>
</organism>
<reference evidence="2 4" key="2">
    <citation type="submission" date="2018-08" db="EMBL/GenBank/DDBJ databases">
        <title>Bacillus clarus sp. nov. strain PS00077A.</title>
        <authorList>
            <person name="Mendez Acevedo M."/>
            <person name="Carroll L."/>
            <person name="Mukherjee M."/>
            <person name="Wiedmann M."/>
            <person name="Kovac J."/>
        </authorList>
    </citation>
    <scope>NUCLEOTIDE SEQUENCE [LARGE SCALE GENOMIC DNA]</scope>
    <source>
        <strain evidence="2 4">PS00077A</strain>
    </source>
</reference>